<dbReference type="Proteomes" id="UP000242351">
    <property type="component" value="Unassembled WGS sequence"/>
</dbReference>
<sequence length="119" mass="13823">MKKILLGICLLGWNYAVFAASAVEYVDAVERINTDYKKESRQFLGGLNPQQQGFSAAQNSHFCSIVQRYADRLYQAADQNRAYLDRQFQKITKQDVIIEVKSSKEMQLLKRYQVDCYLQ</sequence>
<evidence type="ECO:0000313" key="3">
    <source>
        <dbReference type="Proteomes" id="UP000242351"/>
    </source>
</evidence>
<dbReference type="AlphaFoldDB" id="A0A2H9UIT6"/>
<feature type="signal peptide" evidence="1">
    <location>
        <begin position="1"/>
        <end position="19"/>
    </location>
</feature>
<accession>A0A2H9UIT6</accession>
<feature type="chain" id="PRO_5014179127" description="DUF1311 domain-containing protein" evidence="1">
    <location>
        <begin position="20"/>
        <end position="119"/>
    </location>
</feature>
<reference evidence="2 3" key="1">
    <citation type="submission" date="2017-11" db="EMBL/GenBank/DDBJ databases">
        <authorList>
            <person name="Han C.G."/>
        </authorList>
    </citation>
    <scope>NUCLEOTIDE SEQUENCE [LARGE SCALE GENOMIC DNA]</scope>
    <source>
        <strain evidence="2 3">ANC 5347</strain>
    </source>
</reference>
<reference evidence="2 3" key="2">
    <citation type="submission" date="2017-12" db="EMBL/GenBank/DDBJ databases">
        <title>Revising the taxonomy of the Acinetobacter lwoffii group: the description of Acinetobacter pseudolwoffii sp. nov. and emended description of Acinetobacter lwoffii.</title>
        <authorList>
            <person name="Nemec A."/>
        </authorList>
    </citation>
    <scope>NUCLEOTIDE SEQUENCE [LARGE SCALE GENOMIC DNA]</scope>
    <source>
        <strain evidence="2 3">ANC 5347</strain>
    </source>
</reference>
<dbReference type="RefSeq" id="WP_004729945.1">
    <property type="nucleotide sequence ID" value="NZ_CP083759.1"/>
</dbReference>
<organism evidence="2 3">
    <name type="scientific">Acinetobacter pseudolwoffii</name>
    <dbReference type="NCBI Taxonomy" id="2053287"/>
    <lineage>
        <taxon>Bacteria</taxon>
        <taxon>Pseudomonadati</taxon>
        <taxon>Pseudomonadota</taxon>
        <taxon>Gammaproteobacteria</taxon>
        <taxon>Moraxellales</taxon>
        <taxon>Moraxellaceae</taxon>
        <taxon>Acinetobacter</taxon>
    </lineage>
</organism>
<dbReference type="EMBL" id="PGOZ01000020">
    <property type="protein sequence ID" value="PJI31616.1"/>
    <property type="molecule type" value="Genomic_DNA"/>
</dbReference>
<evidence type="ECO:0000313" key="2">
    <source>
        <dbReference type="EMBL" id="PJI31616.1"/>
    </source>
</evidence>
<protein>
    <recommendedName>
        <fullName evidence="4">DUF1311 domain-containing protein</fullName>
    </recommendedName>
</protein>
<evidence type="ECO:0000256" key="1">
    <source>
        <dbReference type="SAM" id="SignalP"/>
    </source>
</evidence>
<comment type="caution">
    <text evidence="2">The sequence shown here is derived from an EMBL/GenBank/DDBJ whole genome shotgun (WGS) entry which is preliminary data.</text>
</comment>
<proteinExistence type="predicted"/>
<gene>
    <name evidence="2" type="ORF">CU320_13115</name>
</gene>
<keyword evidence="1" id="KW-0732">Signal</keyword>
<evidence type="ECO:0008006" key="4">
    <source>
        <dbReference type="Google" id="ProtNLM"/>
    </source>
</evidence>
<name>A0A2H9UIT6_9GAMM</name>